<dbReference type="AlphaFoldDB" id="A0A4Y9ZRZ1"/>
<dbReference type="InterPro" id="IPR004354">
    <property type="entry name" value="Meiotic_Rec114"/>
</dbReference>
<feature type="region of interest" description="Disordered" evidence="1">
    <location>
        <begin position="208"/>
        <end position="277"/>
    </location>
</feature>
<gene>
    <name evidence="2" type="ORF">EWM64_g6461</name>
</gene>
<evidence type="ECO:0000313" key="2">
    <source>
        <dbReference type="EMBL" id="TFY77552.1"/>
    </source>
</evidence>
<proteinExistence type="predicted"/>
<comment type="caution">
    <text evidence="2">The sequence shown here is derived from an EMBL/GenBank/DDBJ whole genome shotgun (WGS) entry which is preliminary data.</text>
</comment>
<dbReference type="OrthoDB" id="3364736at2759"/>
<reference evidence="2 3" key="1">
    <citation type="submission" date="2019-02" db="EMBL/GenBank/DDBJ databases">
        <title>Genome sequencing of the rare red list fungi Hericium alpestre (H. flagellum).</title>
        <authorList>
            <person name="Buettner E."/>
            <person name="Kellner H."/>
        </authorList>
    </citation>
    <scope>NUCLEOTIDE SEQUENCE [LARGE SCALE GENOMIC DNA]</scope>
    <source>
        <strain evidence="2 3">DSM 108284</strain>
    </source>
</reference>
<dbReference type="Proteomes" id="UP000298061">
    <property type="component" value="Unassembled WGS sequence"/>
</dbReference>
<evidence type="ECO:0000313" key="3">
    <source>
        <dbReference type="Proteomes" id="UP000298061"/>
    </source>
</evidence>
<keyword evidence="3" id="KW-1185">Reference proteome</keyword>
<organism evidence="2 3">
    <name type="scientific">Hericium alpestre</name>
    <dbReference type="NCBI Taxonomy" id="135208"/>
    <lineage>
        <taxon>Eukaryota</taxon>
        <taxon>Fungi</taxon>
        <taxon>Dikarya</taxon>
        <taxon>Basidiomycota</taxon>
        <taxon>Agaricomycotina</taxon>
        <taxon>Agaricomycetes</taxon>
        <taxon>Russulales</taxon>
        <taxon>Hericiaceae</taxon>
        <taxon>Hericium</taxon>
    </lineage>
</organism>
<dbReference type="Pfam" id="PF03525">
    <property type="entry name" value="Meiotic_rec114"/>
    <property type="match status" value="1"/>
</dbReference>
<name>A0A4Y9ZRZ1_9AGAM</name>
<feature type="compositionally biased region" description="Low complexity" evidence="1">
    <location>
        <begin position="243"/>
        <end position="269"/>
    </location>
</feature>
<sequence>MSHTTTSTSSFTILKYSRSTADPSSGEKSQANDLDWQHFVNPVIRLVLDTTKTSSGDLSSVRMRILWNMNAGQDAMDIDQREVIFEDLDLLSFSPGKDSTQLSGTSQGLPLKAVFRDSIVGIRYLRNRVPGLGVPPSYRRIQINFDTAASATQFINSIRLVCPCKPNNPHGPVRNATMNSSAAMSQMALATAPSVPPVAQPMRRATALPQANAPRPSPRVPAKTNGVPSSESDMSLFAPAPAPSSHMLSLPSDSYSSSRFSSAVPSSDPLPDAPYQRNKARDVSGLLQNEVPMRSEGSGFSLPGSSQSSSNTAALMPPPPVPNARPSFPDALPSDTARASLLASLHETPDLYDLTRSELEGLVSQVVREPGFGKLLENLESLWTVKGFLAH</sequence>
<feature type="compositionally biased region" description="Low complexity" evidence="1">
    <location>
        <begin position="297"/>
        <end position="310"/>
    </location>
</feature>
<dbReference type="EMBL" id="SFCI01000881">
    <property type="protein sequence ID" value="TFY77552.1"/>
    <property type="molecule type" value="Genomic_DNA"/>
</dbReference>
<evidence type="ECO:0000256" key="1">
    <source>
        <dbReference type="SAM" id="MobiDB-lite"/>
    </source>
</evidence>
<feature type="region of interest" description="Disordered" evidence="1">
    <location>
        <begin position="293"/>
        <end position="317"/>
    </location>
</feature>
<accession>A0A4Y9ZRZ1</accession>
<protein>
    <submittedName>
        <fullName evidence="2">Uncharacterized protein</fullName>
    </submittedName>
</protein>
<dbReference type="GO" id="GO:0007131">
    <property type="term" value="P:reciprocal meiotic recombination"/>
    <property type="evidence" value="ECO:0007669"/>
    <property type="project" value="InterPro"/>
</dbReference>